<feature type="chain" id="PRO_5034496527" evidence="1">
    <location>
        <begin position="23"/>
        <end position="50"/>
    </location>
</feature>
<name>A0A8C7BV40_NEOVI</name>
<evidence type="ECO:0000313" key="2">
    <source>
        <dbReference type="Ensembl" id="ENSNVIP00000029892.1"/>
    </source>
</evidence>
<sequence length="50" mass="5576">MGIVWNDFILLLLFTCGSMVLVNKECCYLSEKVAISLKSKKPETNAVIVI</sequence>
<evidence type="ECO:0000313" key="3">
    <source>
        <dbReference type="Proteomes" id="UP000694425"/>
    </source>
</evidence>
<reference evidence="2" key="1">
    <citation type="submission" date="2025-08" db="UniProtKB">
        <authorList>
            <consortium name="Ensembl"/>
        </authorList>
    </citation>
    <scope>IDENTIFICATION</scope>
</reference>
<dbReference type="AlphaFoldDB" id="A0A8C7BV40"/>
<dbReference type="Proteomes" id="UP000694425">
    <property type="component" value="Unplaced"/>
</dbReference>
<dbReference type="Ensembl" id="ENSNVIT00000034632.1">
    <property type="protein sequence ID" value="ENSNVIP00000029892.1"/>
    <property type="gene ID" value="ENSNVIG00000023032.1"/>
</dbReference>
<proteinExistence type="predicted"/>
<organism evidence="2 3">
    <name type="scientific">Neovison vison</name>
    <name type="common">American mink</name>
    <name type="synonym">Mustela vison</name>
    <dbReference type="NCBI Taxonomy" id="452646"/>
    <lineage>
        <taxon>Eukaryota</taxon>
        <taxon>Metazoa</taxon>
        <taxon>Chordata</taxon>
        <taxon>Craniata</taxon>
        <taxon>Vertebrata</taxon>
        <taxon>Euteleostomi</taxon>
        <taxon>Mammalia</taxon>
        <taxon>Eutheria</taxon>
        <taxon>Laurasiatheria</taxon>
        <taxon>Carnivora</taxon>
        <taxon>Caniformia</taxon>
        <taxon>Musteloidea</taxon>
        <taxon>Mustelidae</taxon>
        <taxon>Mustelinae</taxon>
        <taxon>Neogale</taxon>
    </lineage>
</organism>
<protein>
    <submittedName>
        <fullName evidence="2">Uncharacterized protein</fullName>
    </submittedName>
</protein>
<accession>A0A8C7BV40</accession>
<keyword evidence="1" id="KW-0732">Signal</keyword>
<feature type="signal peptide" evidence="1">
    <location>
        <begin position="1"/>
        <end position="22"/>
    </location>
</feature>
<keyword evidence="3" id="KW-1185">Reference proteome</keyword>
<evidence type="ECO:0000256" key="1">
    <source>
        <dbReference type="SAM" id="SignalP"/>
    </source>
</evidence>
<reference evidence="2" key="2">
    <citation type="submission" date="2025-09" db="UniProtKB">
        <authorList>
            <consortium name="Ensembl"/>
        </authorList>
    </citation>
    <scope>IDENTIFICATION</scope>
</reference>